<sequence>MIYIMILPLVFFTVYSLKKKENVSASLVIMNFMCLLTMYLYASSLWVEEYKYVFGFANFYYASVPWLLLSVVNFMFIFTGIAVKSKASIVIKVLILICCLFDLNGFIMNLSGKKTLDIIQKFDSTGELTGWVASYGWIFNIHLAVSYIQVVLIAGLLVRKIIVSTKIFRIKYEIIFGMFLLIIAVNAVFLTLMPEYDFSILGYVICAVYLCYSALYSMPKYMSSQMMKLISENINHVVVCFDSAGNKVYANKKAVELYSDIGCESHLDELILETASDSFMNSEILKVNGREYFFDEEITRVKDSKNRLVGVCANLSDNTKVMKQMQKELYDSTHDELTGLYNRRSFFEYASKILRNSRDTEFYIVATNIKDFKMINSCFGTELGDEVLIAQSKKLLLADYPDTIHGRISSDNFAMLIPKNCFNQTKAVENTGSLQKLFDNLHYEIKVYIGIYEVSDIYENVSSMYDKAQIAMRSIYGSYDRTFAFYDRSLMDKLYEEKNIIADFDKFLKNGDFQVRLTPLITCSTEKLCGAQTVVYWMNPVKGLLRENTFEPLLDRTMMQHKLDLYVWDKAAQILSGWQKKGINLYLNIKVSQQSFYYTNLPEVFTGLVKKYNVNPEFMVLGVNENCFTRDVKMHVDVLNKLHDAGFRIELDDFGSQFSSLNILKDIDADILKINFDQFYQTEQTERTLTIIESMITMAKSVGMIVTARCMEFQHQKDFLRSAGCDIIQENYYENVVSESEFEQMYAEKNLI</sequence>
<dbReference type="SUPFAM" id="SSF141868">
    <property type="entry name" value="EAL domain-like"/>
    <property type="match status" value="1"/>
</dbReference>
<evidence type="ECO:0000259" key="2">
    <source>
        <dbReference type="PROSITE" id="PS50883"/>
    </source>
</evidence>
<feature type="transmembrane region" description="Helical" evidence="1">
    <location>
        <begin position="137"/>
        <end position="158"/>
    </location>
</feature>
<evidence type="ECO:0000259" key="3">
    <source>
        <dbReference type="PROSITE" id="PS50887"/>
    </source>
</evidence>
<dbReference type="PANTHER" id="PTHR44757">
    <property type="entry name" value="DIGUANYLATE CYCLASE DGCP"/>
    <property type="match status" value="1"/>
</dbReference>
<dbReference type="Gene3D" id="3.20.20.450">
    <property type="entry name" value="EAL domain"/>
    <property type="match status" value="1"/>
</dbReference>
<feature type="domain" description="GGDEF" evidence="3">
    <location>
        <begin position="360"/>
        <end position="488"/>
    </location>
</feature>
<dbReference type="Proteomes" id="UP000593591">
    <property type="component" value="Chromosome"/>
</dbReference>
<dbReference type="Pfam" id="PF00563">
    <property type="entry name" value="EAL"/>
    <property type="match status" value="1"/>
</dbReference>
<evidence type="ECO:0000256" key="1">
    <source>
        <dbReference type="SAM" id="Phobius"/>
    </source>
</evidence>
<dbReference type="SMART" id="SM00267">
    <property type="entry name" value="GGDEF"/>
    <property type="match status" value="1"/>
</dbReference>
<gene>
    <name evidence="4" type="ORF">DYE49_07355</name>
</gene>
<dbReference type="PROSITE" id="PS50883">
    <property type="entry name" value="EAL"/>
    <property type="match status" value="1"/>
</dbReference>
<dbReference type="InterPro" id="IPR043128">
    <property type="entry name" value="Rev_trsase/Diguanyl_cyclase"/>
</dbReference>
<evidence type="ECO:0000313" key="4">
    <source>
        <dbReference type="EMBL" id="QOS40281.1"/>
    </source>
</evidence>
<dbReference type="EMBL" id="CP031517">
    <property type="protein sequence ID" value="QOS40281.1"/>
    <property type="molecule type" value="Genomic_DNA"/>
</dbReference>
<proteinExistence type="predicted"/>
<feature type="transmembrane region" description="Helical" evidence="1">
    <location>
        <begin position="89"/>
        <end position="107"/>
    </location>
</feature>
<feature type="transmembrane region" description="Helical" evidence="1">
    <location>
        <begin position="27"/>
        <end position="47"/>
    </location>
</feature>
<keyword evidence="1" id="KW-0472">Membrane</keyword>
<dbReference type="InterPro" id="IPR029787">
    <property type="entry name" value="Nucleotide_cyclase"/>
</dbReference>
<feature type="transmembrane region" description="Helical" evidence="1">
    <location>
        <begin position="59"/>
        <end position="82"/>
    </location>
</feature>
<feature type="transmembrane region" description="Helical" evidence="1">
    <location>
        <begin position="170"/>
        <end position="192"/>
    </location>
</feature>
<accession>A0A7M1XN78</accession>
<reference evidence="4 5" key="1">
    <citation type="submission" date="2018-08" db="EMBL/GenBank/DDBJ databases">
        <title>The first complete genome of Treponema rectale (CHPAT), a commensal spirochete of the bovine rectum.</title>
        <authorList>
            <person name="Staton G.J."/>
            <person name="Clegg S.R."/>
            <person name="Carter S.D."/>
            <person name="Radford A.D."/>
            <person name="Darby A."/>
            <person name="Hall N."/>
            <person name="Birtles R.J."/>
            <person name="Evans N.J."/>
        </authorList>
    </citation>
    <scope>NUCLEOTIDE SEQUENCE [LARGE SCALE GENOMIC DNA]</scope>
    <source>
        <strain evidence="4 5">CHPA</strain>
    </source>
</reference>
<protein>
    <submittedName>
        <fullName evidence="4">EAL domain-containing protein</fullName>
    </submittedName>
</protein>
<dbReference type="Pfam" id="PF00990">
    <property type="entry name" value="GGDEF"/>
    <property type="match status" value="1"/>
</dbReference>
<dbReference type="InterPro" id="IPR031621">
    <property type="entry name" value="HisKA_7TM"/>
</dbReference>
<dbReference type="InterPro" id="IPR001633">
    <property type="entry name" value="EAL_dom"/>
</dbReference>
<dbReference type="KEGG" id="trc:DYE49_07355"/>
<dbReference type="InterPro" id="IPR052155">
    <property type="entry name" value="Biofilm_reg_signaling"/>
</dbReference>
<keyword evidence="1" id="KW-0812">Transmembrane</keyword>
<feature type="transmembrane region" description="Helical" evidence="1">
    <location>
        <begin position="198"/>
        <end position="218"/>
    </location>
</feature>
<dbReference type="Pfam" id="PF16927">
    <property type="entry name" value="HisKA_7TM"/>
    <property type="match status" value="1"/>
</dbReference>
<name>A0A7M1XN78_9SPIR</name>
<dbReference type="CDD" id="cd01948">
    <property type="entry name" value="EAL"/>
    <property type="match status" value="1"/>
</dbReference>
<organism evidence="4 5">
    <name type="scientific">Treponema rectale</name>
    <dbReference type="NCBI Taxonomy" id="744512"/>
    <lineage>
        <taxon>Bacteria</taxon>
        <taxon>Pseudomonadati</taxon>
        <taxon>Spirochaetota</taxon>
        <taxon>Spirochaetia</taxon>
        <taxon>Spirochaetales</taxon>
        <taxon>Treponemataceae</taxon>
        <taxon>Treponema</taxon>
    </lineage>
</organism>
<dbReference type="Gene3D" id="3.30.70.270">
    <property type="match status" value="1"/>
</dbReference>
<dbReference type="NCBIfam" id="TIGR00254">
    <property type="entry name" value="GGDEF"/>
    <property type="match status" value="1"/>
</dbReference>
<dbReference type="SMART" id="SM00052">
    <property type="entry name" value="EAL"/>
    <property type="match status" value="1"/>
</dbReference>
<dbReference type="CDD" id="cd01949">
    <property type="entry name" value="GGDEF"/>
    <property type="match status" value="1"/>
</dbReference>
<feature type="domain" description="EAL" evidence="2">
    <location>
        <begin position="497"/>
        <end position="750"/>
    </location>
</feature>
<dbReference type="SUPFAM" id="SSF55073">
    <property type="entry name" value="Nucleotide cyclase"/>
    <property type="match status" value="1"/>
</dbReference>
<evidence type="ECO:0000313" key="5">
    <source>
        <dbReference type="Proteomes" id="UP000593591"/>
    </source>
</evidence>
<dbReference type="AlphaFoldDB" id="A0A7M1XN78"/>
<dbReference type="InterPro" id="IPR000160">
    <property type="entry name" value="GGDEF_dom"/>
</dbReference>
<dbReference type="PANTHER" id="PTHR44757:SF2">
    <property type="entry name" value="BIOFILM ARCHITECTURE MAINTENANCE PROTEIN MBAA"/>
    <property type="match status" value="1"/>
</dbReference>
<keyword evidence="1" id="KW-1133">Transmembrane helix</keyword>
<dbReference type="PROSITE" id="PS50887">
    <property type="entry name" value="GGDEF"/>
    <property type="match status" value="1"/>
</dbReference>
<dbReference type="InterPro" id="IPR035919">
    <property type="entry name" value="EAL_sf"/>
</dbReference>